<feature type="binding site" evidence="9">
    <location>
        <position position="47"/>
    </location>
    <ligand>
        <name>FAD</name>
        <dbReference type="ChEBI" id="CHEBI:57692"/>
    </ligand>
</feature>
<dbReference type="AlphaFoldDB" id="A0A1H3VIP5"/>
<keyword evidence="4 11" id="KW-0560">Oxidoreductase</keyword>
<evidence type="ECO:0000259" key="12">
    <source>
        <dbReference type="Pfam" id="PF02852"/>
    </source>
</evidence>
<dbReference type="NCBIfam" id="TIGR03452">
    <property type="entry name" value="mycothione_red"/>
    <property type="match status" value="1"/>
</dbReference>
<dbReference type="PRINTS" id="PR00368">
    <property type="entry name" value="FADPNR"/>
</dbReference>
<evidence type="ECO:0000313" key="15">
    <source>
        <dbReference type="Proteomes" id="UP000199288"/>
    </source>
</evidence>
<feature type="active site" description="Proton acceptor" evidence="8">
    <location>
        <position position="436"/>
    </location>
</feature>
<gene>
    <name evidence="14" type="ORF">SAMN02910418_00092</name>
</gene>
<evidence type="ECO:0000256" key="5">
    <source>
        <dbReference type="ARBA" id="ARBA00023027"/>
    </source>
</evidence>
<dbReference type="PANTHER" id="PTHR22912">
    <property type="entry name" value="DISULFIDE OXIDOREDUCTASE"/>
    <property type="match status" value="1"/>
</dbReference>
<dbReference type="Gene3D" id="3.30.390.30">
    <property type="match status" value="1"/>
</dbReference>
<dbReference type="GO" id="GO:0050660">
    <property type="term" value="F:flavin adenine dinucleotide binding"/>
    <property type="evidence" value="ECO:0007669"/>
    <property type="project" value="TreeGrafter"/>
</dbReference>
<dbReference type="InterPro" id="IPR001100">
    <property type="entry name" value="Pyr_nuc-diS_OxRdtase"/>
</dbReference>
<keyword evidence="15" id="KW-1185">Reference proteome</keyword>
<organism evidence="14 15">
    <name type="scientific">Bowdeniella nasicola</name>
    <dbReference type="NCBI Taxonomy" id="208480"/>
    <lineage>
        <taxon>Bacteria</taxon>
        <taxon>Bacillati</taxon>
        <taxon>Actinomycetota</taxon>
        <taxon>Actinomycetes</taxon>
        <taxon>Actinomycetales</taxon>
        <taxon>Actinomycetaceae</taxon>
        <taxon>Bowdeniella</taxon>
    </lineage>
</organism>
<keyword evidence="6" id="KW-1015">Disulfide bond</keyword>
<evidence type="ECO:0000259" key="13">
    <source>
        <dbReference type="Pfam" id="PF07992"/>
    </source>
</evidence>
<feature type="binding site" evidence="9">
    <location>
        <position position="260"/>
    </location>
    <ligand>
        <name>NAD(+)</name>
        <dbReference type="ChEBI" id="CHEBI:57540"/>
    </ligand>
</feature>
<keyword evidence="7 11" id="KW-0676">Redox-active center</keyword>
<protein>
    <submittedName>
        <fullName evidence="14">Mycothione reductase</fullName>
    </submittedName>
</protein>
<dbReference type="RefSeq" id="WP_092560891.1">
    <property type="nucleotide sequence ID" value="NZ_FNQV01000001.1"/>
</dbReference>
<dbReference type="InterPro" id="IPR012999">
    <property type="entry name" value="Pyr_OxRdtase_I_AS"/>
</dbReference>
<evidence type="ECO:0000256" key="6">
    <source>
        <dbReference type="ARBA" id="ARBA00023157"/>
    </source>
</evidence>
<dbReference type="InterPro" id="IPR004099">
    <property type="entry name" value="Pyr_nucl-diS_OxRdtase_dimer"/>
</dbReference>
<evidence type="ECO:0000313" key="14">
    <source>
        <dbReference type="EMBL" id="SDZ74673.1"/>
    </source>
</evidence>
<evidence type="ECO:0000256" key="2">
    <source>
        <dbReference type="ARBA" id="ARBA00022630"/>
    </source>
</evidence>
<dbReference type="FunFam" id="3.30.390.30:FF:000001">
    <property type="entry name" value="Dihydrolipoyl dehydrogenase"/>
    <property type="match status" value="1"/>
</dbReference>
<dbReference type="InterPro" id="IPR036188">
    <property type="entry name" value="FAD/NAD-bd_sf"/>
</dbReference>
<sequence>MKNFDLAIIGTGSGNALPPEFDDLEIALIEEGRFGGTCLNVGCIPTKMFVYPADVIANAKDAARLGVSLSYEGIDLPALQDRTFTRRIDVIADDGERFRREDCPNITVYDSHARFVAPKTIEVGGERITADQIIIAAGSRPAIPDLVAESGVRYHTNDTIMRIDKVPERLLILGSGYIACEFAHVFSSFGSEVSIIGRSDVLIKHQDADVARRFTRTVREHWDVRLGQPVTAIESEGDLITITFADGTSVTGDMLLVATGRVPNGDRMNLAAAGIQTHDDGRIKVDEHGRTSAQHVWALGDVSSPYQLKHVANHEAKVVFHNVLNPASLRSFRHDAVPAAIFTHPQVATVGLTEQQALDRGYEIAVNVQDFGGTAYGWALEDNIGICKIIADKKTGLILGAHILGHEAAMLIQGLIQAMAFGTTARDMAEGQLWIHPALNEVVENCLLGLEL</sequence>
<dbReference type="PANTHER" id="PTHR22912:SF217">
    <property type="entry name" value="DIHYDROLIPOYL DEHYDROGENASE"/>
    <property type="match status" value="1"/>
</dbReference>
<evidence type="ECO:0000256" key="1">
    <source>
        <dbReference type="ARBA" id="ARBA00007532"/>
    </source>
</evidence>
<evidence type="ECO:0000256" key="11">
    <source>
        <dbReference type="RuleBase" id="RU003691"/>
    </source>
</evidence>
<dbReference type="EMBL" id="FNQV01000001">
    <property type="protein sequence ID" value="SDZ74673.1"/>
    <property type="molecule type" value="Genomic_DNA"/>
</dbReference>
<keyword evidence="2 11" id="KW-0285">Flavoprotein</keyword>
<evidence type="ECO:0000256" key="3">
    <source>
        <dbReference type="ARBA" id="ARBA00022827"/>
    </source>
</evidence>
<keyword evidence="9" id="KW-0547">Nucleotide-binding</keyword>
<dbReference type="PROSITE" id="PS00076">
    <property type="entry name" value="PYRIDINE_REDOX_1"/>
    <property type="match status" value="1"/>
</dbReference>
<dbReference type="Pfam" id="PF02852">
    <property type="entry name" value="Pyr_redox_dim"/>
    <property type="match status" value="1"/>
</dbReference>
<feature type="domain" description="Pyridine nucleotide-disulphide oxidoreductase dimerisation" evidence="12">
    <location>
        <begin position="337"/>
        <end position="444"/>
    </location>
</feature>
<dbReference type="PRINTS" id="PR00411">
    <property type="entry name" value="PNDRDTASEI"/>
</dbReference>
<dbReference type="InterPro" id="IPR023753">
    <property type="entry name" value="FAD/NAD-binding_dom"/>
</dbReference>
<evidence type="ECO:0000256" key="8">
    <source>
        <dbReference type="PIRSR" id="PIRSR000350-2"/>
    </source>
</evidence>
<accession>A0A1H3VIP5</accession>
<dbReference type="NCBIfam" id="NF005884">
    <property type="entry name" value="PRK07846.1"/>
    <property type="match status" value="1"/>
</dbReference>
<keyword evidence="3 9" id="KW-0274">FAD</keyword>
<evidence type="ECO:0000256" key="9">
    <source>
        <dbReference type="PIRSR" id="PIRSR000350-3"/>
    </source>
</evidence>
<comment type="similarity">
    <text evidence="1 11">Belongs to the class-I pyridine nucleotide-disulfide oxidoreductase family.</text>
</comment>
<dbReference type="GO" id="GO:0006103">
    <property type="term" value="P:2-oxoglutarate metabolic process"/>
    <property type="evidence" value="ECO:0007669"/>
    <property type="project" value="TreeGrafter"/>
</dbReference>
<evidence type="ECO:0000256" key="10">
    <source>
        <dbReference type="PIRSR" id="PIRSR000350-4"/>
    </source>
</evidence>
<keyword evidence="5 9" id="KW-0520">NAD</keyword>
<dbReference type="GO" id="GO:0004148">
    <property type="term" value="F:dihydrolipoyl dehydrogenase (NADH) activity"/>
    <property type="evidence" value="ECO:0007669"/>
    <property type="project" value="TreeGrafter"/>
</dbReference>
<comment type="cofactor">
    <cofactor evidence="9">
        <name>FAD</name>
        <dbReference type="ChEBI" id="CHEBI:57692"/>
    </cofactor>
    <text evidence="9">Binds 1 FAD per subunit.</text>
</comment>
<dbReference type="Proteomes" id="UP000199288">
    <property type="component" value="Unassembled WGS sequence"/>
</dbReference>
<evidence type="ECO:0000256" key="4">
    <source>
        <dbReference type="ARBA" id="ARBA00023002"/>
    </source>
</evidence>
<dbReference type="PIRSF" id="PIRSF000350">
    <property type="entry name" value="Mercury_reductase_MerA"/>
    <property type="match status" value="1"/>
</dbReference>
<name>A0A1H3VIP5_9ACTO</name>
<reference evidence="15" key="1">
    <citation type="submission" date="2016-10" db="EMBL/GenBank/DDBJ databases">
        <authorList>
            <person name="Varghese N."/>
            <person name="Submissions S."/>
        </authorList>
    </citation>
    <scope>NUCLEOTIDE SEQUENCE [LARGE SCALE GENOMIC DNA]</scope>
    <source>
        <strain evidence="15">KPR-1</strain>
    </source>
</reference>
<dbReference type="OrthoDB" id="4763248at2"/>
<dbReference type="InterPro" id="IPR017817">
    <property type="entry name" value="Mycothione_reductase"/>
</dbReference>
<feature type="binding site" evidence="9">
    <location>
        <begin position="174"/>
        <end position="181"/>
    </location>
    <ligand>
        <name>NAD(+)</name>
        <dbReference type="ChEBI" id="CHEBI:57540"/>
    </ligand>
</feature>
<proteinExistence type="inferred from homology"/>
<feature type="binding site" evidence="9">
    <location>
        <position position="301"/>
    </location>
    <ligand>
        <name>FAD</name>
        <dbReference type="ChEBI" id="CHEBI:57692"/>
    </ligand>
</feature>
<evidence type="ECO:0000256" key="7">
    <source>
        <dbReference type="ARBA" id="ARBA00023284"/>
    </source>
</evidence>
<feature type="disulfide bond" description="Redox-active" evidence="10">
    <location>
        <begin position="38"/>
        <end position="43"/>
    </location>
</feature>
<feature type="domain" description="FAD/NAD(P)-binding" evidence="13">
    <location>
        <begin position="5"/>
        <end position="315"/>
    </location>
</feature>
<dbReference type="SUPFAM" id="SSF55424">
    <property type="entry name" value="FAD/NAD-linked reductases, dimerisation (C-terminal) domain"/>
    <property type="match status" value="1"/>
</dbReference>
<dbReference type="Pfam" id="PF07992">
    <property type="entry name" value="Pyr_redox_2"/>
    <property type="match status" value="1"/>
</dbReference>
<dbReference type="Gene3D" id="3.50.50.60">
    <property type="entry name" value="FAD/NAD(P)-binding domain"/>
    <property type="match status" value="2"/>
</dbReference>
<dbReference type="InterPro" id="IPR050151">
    <property type="entry name" value="Class-I_Pyr_Nuc-Dis_Oxidored"/>
</dbReference>
<dbReference type="InterPro" id="IPR016156">
    <property type="entry name" value="FAD/NAD-linked_Rdtase_dimer_sf"/>
</dbReference>
<dbReference type="SUPFAM" id="SSF51905">
    <property type="entry name" value="FAD/NAD(P)-binding domain"/>
    <property type="match status" value="1"/>
</dbReference>